<reference evidence="4" key="1">
    <citation type="journal article" date="2019" name="Int. J. Syst. Evol. Microbiol.">
        <title>The Global Catalogue of Microorganisms (GCM) 10K type strain sequencing project: providing services to taxonomists for standard genome sequencing and annotation.</title>
        <authorList>
            <consortium name="The Broad Institute Genomics Platform"/>
            <consortium name="The Broad Institute Genome Sequencing Center for Infectious Disease"/>
            <person name="Wu L."/>
            <person name="Ma J."/>
        </authorList>
    </citation>
    <scope>NUCLEOTIDE SEQUENCE [LARGE SCALE GENOMIC DNA]</scope>
    <source>
        <strain evidence="4">JCM 18055</strain>
    </source>
</reference>
<protein>
    <submittedName>
        <fullName evidence="3">Uncharacterized protein</fullName>
    </submittedName>
</protein>
<keyword evidence="2" id="KW-0812">Transmembrane</keyword>
<gene>
    <name evidence="3" type="ORF">GCM10023215_67750</name>
</gene>
<feature type="transmembrane region" description="Helical" evidence="2">
    <location>
        <begin position="249"/>
        <end position="273"/>
    </location>
</feature>
<dbReference type="EMBL" id="BAABIC010000048">
    <property type="protein sequence ID" value="GAA4715023.1"/>
    <property type="molecule type" value="Genomic_DNA"/>
</dbReference>
<feature type="transmembrane region" description="Helical" evidence="2">
    <location>
        <begin position="168"/>
        <end position="188"/>
    </location>
</feature>
<feature type="compositionally biased region" description="Basic and acidic residues" evidence="1">
    <location>
        <begin position="356"/>
        <end position="365"/>
    </location>
</feature>
<feature type="transmembrane region" description="Helical" evidence="2">
    <location>
        <begin position="208"/>
        <end position="229"/>
    </location>
</feature>
<dbReference type="Proteomes" id="UP001500325">
    <property type="component" value="Unassembled WGS sequence"/>
</dbReference>
<sequence length="365" mass="38388">MTVTGFRTAPNWARRQWGLVRIAATKAASVTRRTALRVRTRFRAGSAAPVGGADAAVDAGGRPGPAWTPPRERARRTGSGLPAVIAGLMAVASAAGLWWRGLYQDPEPVVAMLRGYDLVSLIIAVPALVAALLRTRGGSARADLVVGGLLGYAFYHYANFVLGTTFNALFLLHLAVFVLSGAALVQWLRGLDVAHLATRFRAATPARWIAGVLALLATTLGGMWIYYSVRFAISGATPGESRLVLPVQAVHLGYVMDLALLVPAYATAAALLWRRKPWGYVAAAVLLVSAGMSQLDYMSALLFQAAARLPGATAFDPAEPIIAGIIIGAAVALLGTIRDGDHRPEPVAAGAIPEAEEGRDGPAER</sequence>
<feature type="transmembrane region" description="Helical" evidence="2">
    <location>
        <begin position="80"/>
        <end position="99"/>
    </location>
</feature>
<feature type="transmembrane region" description="Helical" evidence="2">
    <location>
        <begin position="144"/>
        <end position="162"/>
    </location>
</feature>
<organism evidence="3 4">
    <name type="scientific">Pseudonocardia yuanmonensis</name>
    <dbReference type="NCBI Taxonomy" id="1095914"/>
    <lineage>
        <taxon>Bacteria</taxon>
        <taxon>Bacillati</taxon>
        <taxon>Actinomycetota</taxon>
        <taxon>Actinomycetes</taxon>
        <taxon>Pseudonocardiales</taxon>
        <taxon>Pseudonocardiaceae</taxon>
        <taxon>Pseudonocardia</taxon>
    </lineage>
</organism>
<evidence type="ECO:0000256" key="1">
    <source>
        <dbReference type="SAM" id="MobiDB-lite"/>
    </source>
</evidence>
<evidence type="ECO:0000313" key="4">
    <source>
        <dbReference type="Proteomes" id="UP001500325"/>
    </source>
</evidence>
<feature type="transmembrane region" description="Helical" evidence="2">
    <location>
        <begin position="320"/>
        <end position="337"/>
    </location>
</feature>
<accession>A0ABP8XVU0</accession>
<proteinExistence type="predicted"/>
<evidence type="ECO:0000256" key="2">
    <source>
        <dbReference type="SAM" id="Phobius"/>
    </source>
</evidence>
<feature type="transmembrane region" description="Helical" evidence="2">
    <location>
        <begin position="280"/>
        <end position="300"/>
    </location>
</feature>
<feature type="compositionally biased region" description="Low complexity" evidence="1">
    <location>
        <begin position="50"/>
        <end position="60"/>
    </location>
</feature>
<keyword evidence="4" id="KW-1185">Reference proteome</keyword>
<name>A0ABP8XVU0_9PSEU</name>
<keyword evidence="2" id="KW-0472">Membrane</keyword>
<comment type="caution">
    <text evidence="3">The sequence shown here is derived from an EMBL/GenBank/DDBJ whole genome shotgun (WGS) entry which is preliminary data.</text>
</comment>
<feature type="region of interest" description="Disordered" evidence="1">
    <location>
        <begin position="344"/>
        <end position="365"/>
    </location>
</feature>
<feature type="region of interest" description="Disordered" evidence="1">
    <location>
        <begin position="50"/>
        <end position="76"/>
    </location>
</feature>
<keyword evidence="2" id="KW-1133">Transmembrane helix</keyword>
<evidence type="ECO:0000313" key="3">
    <source>
        <dbReference type="EMBL" id="GAA4715023.1"/>
    </source>
</evidence>
<feature type="transmembrane region" description="Helical" evidence="2">
    <location>
        <begin position="111"/>
        <end position="132"/>
    </location>
</feature>